<dbReference type="GO" id="GO:0030126">
    <property type="term" value="C:COPI vesicle coat"/>
    <property type="evidence" value="ECO:0007669"/>
    <property type="project" value="TreeGrafter"/>
</dbReference>
<dbReference type="GO" id="GO:0006888">
    <property type="term" value="P:endoplasmic reticulum to Golgi vesicle-mediated transport"/>
    <property type="evidence" value="ECO:0007669"/>
    <property type="project" value="TreeGrafter"/>
</dbReference>
<evidence type="ECO:0000313" key="13">
    <source>
        <dbReference type="Proteomes" id="UP000695562"/>
    </source>
</evidence>
<dbReference type="EMBL" id="AJWJ01000016">
    <property type="protein sequence ID" value="KAF2077919.1"/>
    <property type="molecule type" value="Genomic_DNA"/>
</dbReference>
<dbReference type="Gene3D" id="1.25.40.10">
    <property type="entry name" value="Tetratricopeptide repeat domain"/>
    <property type="match status" value="1"/>
</dbReference>
<dbReference type="PANTHER" id="PTHR10805">
    <property type="entry name" value="COATOMER SUBUNIT EPSILON"/>
    <property type="match status" value="1"/>
</dbReference>
<reference evidence="12" key="1">
    <citation type="submission" date="2020-01" db="EMBL/GenBank/DDBJ databases">
        <title>Development of genomics and gene disruption for Polysphondylium violaceum indicates a role for the polyketide synthase stlB in stalk morphogenesis.</title>
        <authorList>
            <person name="Narita B."/>
            <person name="Kawabe Y."/>
            <person name="Kin K."/>
            <person name="Saito T."/>
            <person name="Gibbs R."/>
            <person name="Kuspa A."/>
            <person name="Muzny D."/>
            <person name="Queller D."/>
            <person name="Richards S."/>
            <person name="Strassman J."/>
            <person name="Sucgang R."/>
            <person name="Worley K."/>
            <person name="Schaap P."/>
        </authorList>
    </citation>
    <scope>NUCLEOTIDE SEQUENCE</scope>
    <source>
        <strain evidence="12">QSvi11</strain>
    </source>
</reference>
<dbReference type="Pfam" id="PF04733">
    <property type="entry name" value="Coatomer_E"/>
    <property type="match status" value="1"/>
</dbReference>
<dbReference type="PIRSF" id="PIRSF016478">
    <property type="entry name" value="Coatomer_esu"/>
    <property type="match status" value="1"/>
</dbReference>
<dbReference type="GO" id="GO:0006891">
    <property type="term" value="P:intra-Golgi vesicle-mediated transport"/>
    <property type="evidence" value="ECO:0007669"/>
    <property type="project" value="TreeGrafter"/>
</dbReference>
<comment type="subcellular location">
    <subcellularLocation>
        <location evidence="2">Cytoplasmic vesicle</location>
        <location evidence="2">COPI-coated vesicle membrane</location>
        <topology evidence="2">Peripheral membrane protein</topology>
        <orientation evidence="2">Cytoplasmic side</orientation>
    </subcellularLocation>
    <subcellularLocation>
        <location evidence="1">Golgi apparatus membrane</location>
        <topology evidence="1">Peripheral membrane protein</topology>
        <orientation evidence="1">Cytoplasmic side</orientation>
    </subcellularLocation>
</comment>
<dbReference type="GO" id="GO:0006890">
    <property type="term" value="P:retrograde vesicle-mediated transport, Golgi to endoplasmic reticulum"/>
    <property type="evidence" value="ECO:0007669"/>
    <property type="project" value="UniProtKB-UniRule"/>
</dbReference>
<dbReference type="GO" id="GO:0015031">
    <property type="term" value="P:protein transport"/>
    <property type="evidence" value="ECO:0007669"/>
    <property type="project" value="UniProtKB-UniRule"/>
</dbReference>
<evidence type="ECO:0000256" key="3">
    <source>
        <dbReference type="ARBA" id="ARBA00008827"/>
    </source>
</evidence>
<dbReference type="InterPro" id="IPR006822">
    <property type="entry name" value="Coatomer_esu"/>
</dbReference>
<proteinExistence type="inferred from homology"/>
<evidence type="ECO:0000256" key="4">
    <source>
        <dbReference type="ARBA" id="ARBA00022448"/>
    </source>
</evidence>
<protein>
    <recommendedName>
        <fullName evidence="11">Coatomer subunit epsilon</fullName>
    </recommendedName>
</protein>
<comment type="function">
    <text evidence="11">The coatomer is a cytosolic protein complex that binds to dilysine motifs and reversibly associates with Golgi non-clathrin-coated vesicles, which further mediate biosynthetic protein transport from the ER, via the Golgi up to the trans Golgi network. The coatomer complex is required for budding from Golgi membranes, and is essential for the retrograde Golgi-to-ER transport of dilysine-tagged proteins.</text>
</comment>
<dbReference type="InterPro" id="IPR011990">
    <property type="entry name" value="TPR-like_helical_dom_sf"/>
</dbReference>
<keyword evidence="5 11" id="KW-0963">Cytoplasm</keyword>
<evidence type="ECO:0000256" key="1">
    <source>
        <dbReference type="ARBA" id="ARBA00004255"/>
    </source>
</evidence>
<gene>
    <name evidence="12" type="ORF">CYY_000797</name>
</gene>
<evidence type="ECO:0000313" key="12">
    <source>
        <dbReference type="EMBL" id="KAF2077919.1"/>
    </source>
</evidence>
<evidence type="ECO:0000256" key="9">
    <source>
        <dbReference type="ARBA" id="ARBA00023136"/>
    </source>
</evidence>
<dbReference type="Proteomes" id="UP000695562">
    <property type="component" value="Unassembled WGS sequence"/>
</dbReference>
<keyword evidence="8 11" id="KW-0333">Golgi apparatus</keyword>
<dbReference type="AlphaFoldDB" id="A0A8J4Q493"/>
<dbReference type="PANTHER" id="PTHR10805:SF0">
    <property type="entry name" value="COATOMER SUBUNIT EPSILON"/>
    <property type="match status" value="1"/>
</dbReference>
<organism evidence="12 13">
    <name type="scientific">Polysphondylium violaceum</name>
    <dbReference type="NCBI Taxonomy" id="133409"/>
    <lineage>
        <taxon>Eukaryota</taxon>
        <taxon>Amoebozoa</taxon>
        <taxon>Evosea</taxon>
        <taxon>Eumycetozoa</taxon>
        <taxon>Dictyostelia</taxon>
        <taxon>Dictyosteliales</taxon>
        <taxon>Dictyosteliaceae</taxon>
        <taxon>Polysphondylium</taxon>
    </lineage>
</organism>
<dbReference type="OrthoDB" id="310217at2759"/>
<keyword evidence="9 11" id="KW-0472">Membrane</keyword>
<evidence type="ECO:0000256" key="10">
    <source>
        <dbReference type="ARBA" id="ARBA00023329"/>
    </source>
</evidence>
<keyword evidence="7 11" id="KW-0653">Protein transport</keyword>
<comment type="caution">
    <text evidence="12">The sequence shown here is derived from an EMBL/GenBank/DDBJ whole genome shotgun (WGS) entry which is preliminary data.</text>
</comment>
<evidence type="ECO:0000256" key="5">
    <source>
        <dbReference type="ARBA" id="ARBA00022490"/>
    </source>
</evidence>
<evidence type="ECO:0000256" key="8">
    <source>
        <dbReference type="ARBA" id="ARBA00023034"/>
    </source>
</evidence>
<keyword evidence="10 11" id="KW-0968">Cytoplasmic vesicle</keyword>
<keyword evidence="13" id="KW-1185">Reference proteome</keyword>
<evidence type="ECO:0000256" key="7">
    <source>
        <dbReference type="ARBA" id="ARBA00022927"/>
    </source>
</evidence>
<dbReference type="GO" id="GO:0005198">
    <property type="term" value="F:structural molecule activity"/>
    <property type="evidence" value="ECO:0007669"/>
    <property type="project" value="UniProtKB-UniRule"/>
</dbReference>
<evidence type="ECO:0000256" key="2">
    <source>
        <dbReference type="ARBA" id="ARBA00004347"/>
    </source>
</evidence>
<dbReference type="GO" id="GO:0000139">
    <property type="term" value="C:Golgi membrane"/>
    <property type="evidence" value="ECO:0007669"/>
    <property type="project" value="UniProtKB-SubCell"/>
</dbReference>
<accession>A0A8J4Q493</accession>
<sequence length="300" mass="34114">MSGGGIDILFESKNYFYLGNYQGTINDINKKSKQIADKGLKNEADYYLYRSYIAQGNYDIVLSEIRNSESSPILQGLRLYASYLSSPSQNKDIALLTAKEWIKDGMVQFNYNLQVIVASLFYQEQDYEEALRLLNNCDYIEGLSLLVQIYLKIDRVDLAEKAYNLMKGIDIDATPSILALAWIQIAQGEEKIKSAYACFEELAEKYGPTPLLLNGQAVAAISMRRFDKAETLLLESIEKDSKNPDTIANLISCFINMKKPVEVIDRYLNLLRTISPKHDWMNAVSEAEDAFQRSKSRYGH</sequence>
<keyword evidence="6 11" id="KW-0931">ER-Golgi transport</keyword>
<name>A0A8J4Q493_9MYCE</name>
<keyword evidence="4 11" id="KW-0813">Transport</keyword>
<dbReference type="SUPFAM" id="SSF48452">
    <property type="entry name" value="TPR-like"/>
    <property type="match status" value="1"/>
</dbReference>
<evidence type="ECO:0000256" key="6">
    <source>
        <dbReference type="ARBA" id="ARBA00022892"/>
    </source>
</evidence>
<comment type="similarity">
    <text evidence="3 11">Belongs to the COPE family.</text>
</comment>
<evidence type="ECO:0000256" key="11">
    <source>
        <dbReference type="PIRNR" id="PIRNR016478"/>
    </source>
</evidence>